<gene>
    <name evidence="2" type="ORF">IAC58_01515</name>
</gene>
<keyword evidence="1" id="KW-0472">Membrane</keyword>
<name>A0A9D9GVZ2_9BACL</name>
<dbReference type="Proteomes" id="UP000823613">
    <property type="component" value="Unassembled WGS sequence"/>
</dbReference>
<reference evidence="2" key="2">
    <citation type="journal article" date="2021" name="PeerJ">
        <title>Extensive microbial diversity within the chicken gut microbiome revealed by metagenomics and culture.</title>
        <authorList>
            <person name="Gilroy R."/>
            <person name="Ravi A."/>
            <person name="Getino M."/>
            <person name="Pursley I."/>
            <person name="Horton D.L."/>
            <person name="Alikhan N.F."/>
            <person name="Baker D."/>
            <person name="Gharbi K."/>
            <person name="Hall N."/>
            <person name="Watson M."/>
            <person name="Adriaenssens E.M."/>
            <person name="Foster-Nyarko E."/>
            <person name="Jarju S."/>
            <person name="Secka A."/>
            <person name="Antonio M."/>
            <person name="Oren A."/>
            <person name="Chaudhuri R.R."/>
            <person name="La Ragione R."/>
            <person name="Hildebrand F."/>
            <person name="Pallen M.J."/>
        </authorList>
    </citation>
    <scope>NUCLEOTIDE SEQUENCE</scope>
    <source>
        <strain evidence="2">11159</strain>
    </source>
</reference>
<dbReference type="EMBL" id="JADIMY010000028">
    <property type="protein sequence ID" value="MBO8427221.1"/>
    <property type="molecule type" value="Genomic_DNA"/>
</dbReference>
<evidence type="ECO:0000256" key="1">
    <source>
        <dbReference type="SAM" id="Phobius"/>
    </source>
</evidence>
<accession>A0A9D9GVZ2</accession>
<feature type="transmembrane region" description="Helical" evidence="1">
    <location>
        <begin position="12"/>
        <end position="32"/>
    </location>
</feature>
<reference evidence="2" key="1">
    <citation type="submission" date="2020-10" db="EMBL/GenBank/DDBJ databases">
        <authorList>
            <person name="Gilroy R."/>
        </authorList>
    </citation>
    <scope>NUCLEOTIDE SEQUENCE</scope>
    <source>
        <strain evidence="2">11159</strain>
    </source>
</reference>
<dbReference type="AlphaFoldDB" id="A0A9D9GVZ2"/>
<organism evidence="2 3">
    <name type="scientific">Candidatus Onthovivens merdipullorum</name>
    <dbReference type="NCBI Taxonomy" id="2840889"/>
    <lineage>
        <taxon>Bacteria</taxon>
        <taxon>Bacillati</taxon>
        <taxon>Bacillota</taxon>
        <taxon>Bacilli</taxon>
        <taxon>Bacillales</taxon>
        <taxon>Candidatus Onthovivens</taxon>
    </lineage>
</organism>
<sequence length="240" mass="26808">MKKFNKRKIGIYSLICLSSIALVSVGFSSWILNGSVSDDSTPIRAVIGTVIDKTIVAHIDDTESDYSIRFDNLLGTSTSVSNGDNTNVSNGDNKKEDLEFTIVYTLESPTQAINQNNFKVDLTFNEEAVNSYKNLIDTTDSKTYVNTSCLTNTSFTLPTTNQIVKSNDYIKHEITYDVDSNYKKVSIRSTFTFAWGSKFNYKNPGLMDDVNLAIYLNDFKAKVDQLETLVLTITPSYIKA</sequence>
<evidence type="ECO:0000313" key="2">
    <source>
        <dbReference type="EMBL" id="MBO8427221.1"/>
    </source>
</evidence>
<keyword evidence="1" id="KW-0812">Transmembrane</keyword>
<proteinExistence type="predicted"/>
<keyword evidence="1" id="KW-1133">Transmembrane helix</keyword>
<evidence type="ECO:0000313" key="3">
    <source>
        <dbReference type="Proteomes" id="UP000823613"/>
    </source>
</evidence>
<comment type="caution">
    <text evidence="2">The sequence shown here is derived from an EMBL/GenBank/DDBJ whole genome shotgun (WGS) entry which is preliminary data.</text>
</comment>
<protein>
    <submittedName>
        <fullName evidence="2">Uncharacterized protein</fullName>
    </submittedName>
</protein>